<keyword evidence="3" id="KW-1185">Reference proteome</keyword>
<dbReference type="AlphaFoldDB" id="A0A934STN4"/>
<proteinExistence type="predicted"/>
<accession>A0A934STN4</accession>
<gene>
    <name evidence="2" type="ORF">JJB74_11535</name>
</gene>
<evidence type="ECO:0000313" key="2">
    <source>
        <dbReference type="EMBL" id="MBK4735245.1"/>
    </source>
</evidence>
<feature type="region of interest" description="Disordered" evidence="1">
    <location>
        <begin position="1"/>
        <end position="23"/>
    </location>
</feature>
<dbReference type="EMBL" id="JAEPBG010000004">
    <property type="protein sequence ID" value="MBK4735245.1"/>
    <property type="molecule type" value="Genomic_DNA"/>
</dbReference>
<comment type="caution">
    <text evidence="2">The sequence shown here is derived from an EMBL/GenBank/DDBJ whole genome shotgun (WGS) entry which is preliminary data.</text>
</comment>
<sequence length="63" mass="6887">MTREILSGNASELHQPGLPEQARLEVPIKPSATKDVAHPADALAAAFPEWDLLPGTQFIRRVK</sequence>
<evidence type="ECO:0000256" key="1">
    <source>
        <dbReference type="SAM" id="MobiDB-lite"/>
    </source>
</evidence>
<dbReference type="RefSeq" id="WP_200592022.1">
    <property type="nucleotide sequence ID" value="NZ_JAEPBG010000004.1"/>
</dbReference>
<dbReference type="Proteomes" id="UP000622890">
    <property type="component" value="Unassembled WGS sequence"/>
</dbReference>
<name>A0A934STN4_9BURK</name>
<protein>
    <submittedName>
        <fullName evidence="2">Uncharacterized protein</fullName>
    </submittedName>
</protein>
<organism evidence="2 3">
    <name type="scientific">Noviherbaspirillum pedocola</name>
    <dbReference type="NCBI Taxonomy" id="2801341"/>
    <lineage>
        <taxon>Bacteria</taxon>
        <taxon>Pseudomonadati</taxon>
        <taxon>Pseudomonadota</taxon>
        <taxon>Betaproteobacteria</taxon>
        <taxon>Burkholderiales</taxon>
        <taxon>Oxalobacteraceae</taxon>
        <taxon>Noviherbaspirillum</taxon>
    </lineage>
</organism>
<evidence type="ECO:0000313" key="3">
    <source>
        <dbReference type="Proteomes" id="UP000622890"/>
    </source>
</evidence>
<reference evidence="2" key="1">
    <citation type="submission" date="2021-01" db="EMBL/GenBank/DDBJ databases">
        <title>Genome sequence of strain Noviherbaspirillum sp. DKR-6.</title>
        <authorList>
            <person name="Chaudhary D.K."/>
        </authorList>
    </citation>
    <scope>NUCLEOTIDE SEQUENCE</scope>
    <source>
        <strain evidence="2">DKR-6</strain>
    </source>
</reference>